<reference evidence="11 12" key="1">
    <citation type="submission" date="2019-05" db="EMBL/GenBank/DDBJ databases">
        <title>Sporisorium graminicola CBS 10092 draft sequencing and annotation.</title>
        <authorList>
            <person name="Solano-Gonzalez S."/>
            <person name="Caddick M.X."/>
            <person name="Darby A."/>
        </authorList>
    </citation>
    <scope>NUCLEOTIDE SEQUENCE [LARGE SCALE GENOMIC DNA]</scope>
    <source>
        <strain evidence="11 12">CBS 10092</strain>
    </source>
</reference>
<keyword evidence="6 8" id="KW-0472">Membrane</keyword>
<name>A0A4U7KSX8_9BASI</name>
<dbReference type="FunFam" id="1.10.3430.10:FF:000003">
    <property type="entry name" value="Ammonium transporter"/>
    <property type="match status" value="1"/>
</dbReference>
<evidence type="ECO:0000313" key="11">
    <source>
        <dbReference type="EMBL" id="TKY87695.1"/>
    </source>
</evidence>
<accession>A0A4U7KSX8</accession>
<feature type="transmembrane region" description="Helical" evidence="8">
    <location>
        <begin position="66"/>
        <end position="85"/>
    </location>
</feature>
<feature type="transmembrane region" description="Helical" evidence="8">
    <location>
        <begin position="193"/>
        <end position="210"/>
    </location>
</feature>
<dbReference type="InterPro" id="IPR018047">
    <property type="entry name" value="Ammonium_transpt_CS"/>
</dbReference>
<evidence type="ECO:0000256" key="9">
    <source>
        <dbReference type="SAM" id="MobiDB-lite"/>
    </source>
</evidence>
<feature type="transmembrane region" description="Helical" evidence="8">
    <location>
        <begin position="342"/>
        <end position="361"/>
    </location>
</feature>
<evidence type="ECO:0000259" key="10">
    <source>
        <dbReference type="Pfam" id="PF00909"/>
    </source>
</evidence>
<keyword evidence="12" id="KW-1185">Reference proteome</keyword>
<feature type="transmembrane region" description="Helical" evidence="8">
    <location>
        <begin position="32"/>
        <end position="54"/>
    </location>
</feature>
<dbReference type="PROSITE" id="PS01219">
    <property type="entry name" value="AMMONIUM_TRANSP"/>
    <property type="match status" value="1"/>
</dbReference>
<evidence type="ECO:0000256" key="6">
    <source>
        <dbReference type="ARBA" id="ARBA00023136"/>
    </source>
</evidence>
<feature type="transmembrane region" description="Helical" evidence="8">
    <location>
        <begin position="256"/>
        <end position="275"/>
    </location>
</feature>
<dbReference type="SUPFAM" id="SSF111352">
    <property type="entry name" value="Ammonium transporter"/>
    <property type="match status" value="1"/>
</dbReference>
<dbReference type="InterPro" id="IPR029020">
    <property type="entry name" value="Ammonium/urea_transptr"/>
</dbReference>
<dbReference type="Proteomes" id="UP000306050">
    <property type="component" value="Chromosome SGRAM_20"/>
</dbReference>
<dbReference type="InterPro" id="IPR024041">
    <property type="entry name" value="NH4_transpt_AmtB-like_dom"/>
</dbReference>
<dbReference type="EMBL" id="SRRM01000012">
    <property type="protein sequence ID" value="TKY87695.1"/>
    <property type="molecule type" value="Genomic_DNA"/>
</dbReference>
<feature type="region of interest" description="Disordered" evidence="9">
    <location>
        <begin position="459"/>
        <end position="488"/>
    </location>
</feature>
<gene>
    <name evidence="11" type="ORF">EX895_003276</name>
</gene>
<keyword evidence="4 8" id="KW-0812">Transmembrane</keyword>
<dbReference type="NCBIfam" id="TIGR00836">
    <property type="entry name" value="amt"/>
    <property type="match status" value="1"/>
</dbReference>
<keyword evidence="3 8" id="KW-0813">Transport</keyword>
<dbReference type="Gene3D" id="1.10.3430.10">
    <property type="entry name" value="Ammonium transporter AmtB like domains"/>
    <property type="match status" value="1"/>
</dbReference>
<proteinExistence type="inferred from homology"/>
<evidence type="ECO:0000256" key="8">
    <source>
        <dbReference type="RuleBase" id="RU362002"/>
    </source>
</evidence>
<evidence type="ECO:0000256" key="1">
    <source>
        <dbReference type="ARBA" id="ARBA00004141"/>
    </source>
</evidence>
<comment type="subcellular location">
    <subcellularLocation>
        <location evidence="8">Cell membrane</location>
        <topology evidence="8">Multi-pass membrane protein</topology>
    </subcellularLocation>
    <subcellularLocation>
        <location evidence="1">Membrane</location>
        <topology evidence="1">Multi-pass membrane protein</topology>
    </subcellularLocation>
</comment>
<organism evidence="11 12">
    <name type="scientific">Sporisorium graminicola</name>
    <dbReference type="NCBI Taxonomy" id="280036"/>
    <lineage>
        <taxon>Eukaryota</taxon>
        <taxon>Fungi</taxon>
        <taxon>Dikarya</taxon>
        <taxon>Basidiomycota</taxon>
        <taxon>Ustilaginomycotina</taxon>
        <taxon>Ustilaginomycetes</taxon>
        <taxon>Ustilaginales</taxon>
        <taxon>Ustilaginaceae</taxon>
        <taxon>Sporisorium</taxon>
    </lineage>
</organism>
<evidence type="ECO:0000256" key="4">
    <source>
        <dbReference type="ARBA" id="ARBA00022692"/>
    </source>
</evidence>
<feature type="transmembrane region" description="Helical" evidence="8">
    <location>
        <begin position="122"/>
        <end position="145"/>
    </location>
</feature>
<sequence length="488" mass="52092">MVNVTSTANGDILTYYDVDGVPSPLIYNLGNIAWIIVASALVFIMIPGLGFFYAGLLRKKSALSMIWMSMAVMSVVTFEWFFWGFSLAFSTTSSNKFIGNLDNFGLMGVDINPSTGGTTLPQLLFCIYQMMFAGITPVIACGAFADRARLGPVLLFTFAWSTIVYNPIAYWTWNVGKGWANVMGGLDFAGGTPVHISSGTAALAISIFLGKRKGYGTEQLAYRPHNVAYVVLGTVFLWFGWFGFNGGSALGANLRAVQAMMVTQVATAVGGLTWMFWDWRLERKWSAVGFCSGAISGLVAITPASGYVGTPAAVAFGVVGGTACNFATGLKNVLGYDDALDIFAAHGVGGIVGNILTGFFADSRVASFDGSTPIPGGWINHNWVQLGYQLADSASGFGWSFVVTLILLFAIDRIPGCHFRSTEEDEVLGIDLAQIGEEVMVIPLLHDFVNPEQGAEVHHATGSQDVKFSPAHSEKDLEAQAPSQAASA</sequence>
<dbReference type="KEGG" id="sgra:EX895_003276"/>
<dbReference type="GO" id="GO:0005886">
    <property type="term" value="C:plasma membrane"/>
    <property type="evidence" value="ECO:0007669"/>
    <property type="project" value="UniProtKB-SubCell"/>
</dbReference>
<evidence type="ECO:0000256" key="2">
    <source>
        <dbReference type="ARBA" id="ARBA00005887"/>
    </source>
</evidence>
<dbReference type="PANTHER" id="PTHR43029:SF10">
    <property type="entry name" value="AMMONIUM TRANSPORTER MEP2"/>
    <property type="match status" value="1"/>
</dbReference>
<dbReference type="RefSeq" id="XP_029739680.1">
    <property type="nucleotide sequence ID" value="XM_029883874.1"/>
</dbReference>
<feature type="transmembrane region" description="Helical" evidence="8">
    <location>
        <begin position="152"/>
        <end position="173"/>
    </location>
</feature>
<comment type="similarity">
    <text evidence="2 8">Belongs to the ammonia transporter channel (TC 1.A.11.2) family.</text>
</comment>
<evidence type="ECO:0000256" key="5">
    <source>
        <dbReference type="ARBA" id="ARBA00022989"/>
    </source>
</evidence>
<dbReference type="PANTHER" id="PTHR43029">
    <property type="entry name" value="AMMONIUM TRANSPORTER MEP2"/>
    <property type="match status" value="1"/>
</dbReference>
<dbReference type="AlphaFoldDB" id="A0A4U7KSX8"/>
<evidence type="ECO:0000313" key="12">
    <source>
        <dbReference type="Proteomes" id="UP000306050"/>
    </source>
</evidence>
<dbReference type="GeneID" id="40726171"/>
<dbReference type="Pfam" id="PF00909">
    <property type="entry name" value="Ammonium_transp"/>
    <property type="match status" value="1"/>
</dbReference>
<evidence type="ECO:0000256" key="3">
    <source>
        <dbReference type="ARBA" id="ARBA00022448"/>
    </source>
</evidence>
<feature type="transmembrane region" description="Helical" evidence="8">
    <location>
        <begin position="226"/>
        <end position="244"/>
    </location>
</feature>
<keyword evidence="7 8" id="KW-0924">Ammonia transport</keyword>
<keyword evidence="5 8" id="KW-1133">Transmembrane helix</keyword>
<feature type="transmembrane region" description="Helical" evidence="8">
    <location>
        <begin position="312"/>
        <end position="330"/>
    </location>
</feature>
<feature type="transmembrane region" description="Helical" evidence="8">
    <location>
        <begin position="393"/>
        <end position="411"/>
    </location>
</feature>
<feature type="domain" description="Ammonium transporter AmtB-like" evidence="10">
    <location>
        <begin position="33"/>
        <end position="438"/>
    </location>
</feature>
<dbReference type="OrthoDB" id="534912at2759"/>
<protein>
    <recommendedName>
        <fullName evidence="8">Ammonium transporter</fullName>
    </recommendedName>
</protein>
<dbReference type="GO" id="GO:0008519">
    <property type="term" value="F:ammonium channel activity"/>
    <property type="evidence" value="ECO:0007669"/>
    <property type="project" value="InterPro"/>
</dbReference>
<feature type="transmembrane region" description="Helical" evidence="8">
    <location>
        <begin position="287"/>
        <end position="306"/>
    </location>
</feature>
<comment type="caution">
    <text evidence="11">The sequence shown here is derived from an EMBL/GenBank/DDBJ whole genome shotgun (WGS) entry which is preliminary data.</text>
</comment>
<evidence type="ECO:0000256" key="7">
    <source>
        <dbReference type="ARBA" id="ARBA00023177"/>
    </source>
</evidence>
<dbReference type="InterPro" id="IPR001905">
    <property type="entry name" value="Ammonium_transpt"/>
</dbReference>